<dbReference type="EMBL" id="UINC01163644">
    <property type="protein sequence ID" value="SVD64064.1"/>
    <property type="molecule type" value="Genomic_DNA"/>
</dbReference>
<protein>
    <submittedName>
        <fullName evidence="1">Uncharacterized protein</fullName>
    </submittedName>
</protein>
<accession>A0A382WZL4</accession>
<reference evidence="1" key="1">
    <citation type="submission" date="2018-05" db="EMBL/GenBank/DDBJ databases">
        <authorList>
            <person name="Lanie J.A."/>
            <person name="Ng W.-L."/>
            <person name="Kazmierczak K.M."/>
            <person name="Andrzejewski T.M."/>
            <person name="Davidsen T.M."/>
            <person name="Wayne K.J."/>
            <person name="Tettelin H."/>
            <person name="Glass J.I."/>
            <person name="Rusch D."/>
            <person name="Podicherti R."/>
            <person name="Tsui H.-C.T."/>
            <person name="Winkler M.E."/>
        </authorList>
    </citation>
    <scope>NUCLEOTIDE SEQUENCE</scope>
</reference>
<organism evidence="1">
    <name type="scientific">marine metagenome</name>
    <dbReference type="NCBI Taxonomy" id="408172"/>
    <lineage>
        <taxon>unclassified sequences</taxon>
        <taxon>metagenomes</taxon>
        <taxon>ecological metagenomes</taxon>
    </lineage>
</organism>
<dbReference type="AlphaFoldDB" id="A0A382WZL4"/>
<evidence type="ECO:0000313" key="1">
    <source>
        <dbReference type="EMBL" id="SVD64064.1"/>
    </source>
</evidence>
<gene>
    <name evidence="1" type="ORF">METZ01_LOCUS416918</name>
</gene>
<sequence>MPKIKVRTKDRKVYEKIVEAYEQTVIIQKQKRLTYGHWDFVVFGQTDNNETVLREGYAEHASIKRVPIYIASLAQPGLTNVNGIPIEEFIEEDVPEKYKGLEIIHVDPLRPLTIKKRETVPGANRAPDHICKDYEHLNIAIIHSPHESDWMIAVMKYLSECDQAFPDPVQEAFSRNPTLHGDFLSLANPKPSPDRLN</sequence>
<proteinExistence type="predicted"/>
<name>A0A382WZL4_9ZZZZ</name>